<evidence type="ECO:0000256" key="3">
    <source>
        <dbReference type="ARBA" id="ARBA00023277"/>
    </source>
</evidence>
<comment type="similarity">
    <text evidence="1 4">Belongs to the glycosyl hydrolase 3 family.</text>
</comment>
<keyword evidence="3" id="KW-0119">Carbohydrate metabolism</keyword>
<dbReference type="GO" id="GO:0008422">
    <property type="term" value="F:beta-glucosidase activity"/>
    <property type="evidence" value="ECO:0007669"/>
    <property type="project" value="UniProtKB-EC"/>
</dbReference>
<evidence type="ECO:0000256" key="2">
    <source>
        <dbReference type="ARBA" id="ARBA00022801"/>
    </source>
</evidence>
<dbReference type="PANTHER" id="PTHR42715:SF10">
    <property type="entry name" value="BETA-GLUCOSIDASE"/>
    <property type="match status" value="1"/>
</dbReference>
<dbReference type="InterPro" id="IPR017853">
    <property type="entry name" value="GH"/>
</dbReference>
<name>A0A564SHC2_9FIRM</name>
<dbReference type="SUPFAM" id="SSF52279">
    <property type="entry name" value="Beta-D-glucan exohydrolase, C-terminal domain"/>
    <property type="match status" value="1"/>
</dbReference>
<keyword evidence="2 4" id="KW-0378">Hydrolase</keyword>
<feature type="domain" description="Fibronectin type III-like" evidence="5">
    <location>
        <begin position="593"/>
        <end position="662"/>
    </location>
</feature>
<dbReference type="Proteomes" id="UP000409147">
    <property type="component" value="Unassembled WGS sequence"/>
</dbReference>
<evidence type="ECO:0000313" key="6">
    <source>
        <dbReference type="EMBL" id="VUW94536.1"/>
    </source>
</evidence>
<dbReference type="Pfam" id="PF14310">
    <property type="entry name" value="Fn3-like"/>
    <property type="match status" value="1"/>
</dbReference>
<evidence type="ECO:0000313" key="7">
    <source>
        <dbReference type="Proteomes" id="UP000409147"/>
    </source>
</evidence>
<dbReference type="EMBL" id="CABHNB010000009">
    <property type="protein sequence ID" value="VUW94536.1"/>
    <property type="molecule type" value="Genomic_DNA"/>
</dbReference>
<evidence type="ECO:0000259" key="5">
    <source>
        <dbReference type="SMART" id="SM01217"/>
    </source>
</evidence>
<dbReference type="SMART" id="SM01217">
    <property type="entry name" value="Fn3_like"/>
    <property type="match status" value="1"/>
</dbReference>
<dbReference type="InterPro" id="IPR036962">
    <property type="entry name" value="Glyco_hydro_3_N_sf"/>
</dbReference>
<dbReference type="InterPro" id="IPR019800">
    <property type="entry name" value="Glyco_hydro_3_AS"/>
</dbReference>
<evidence type="ECO:0000256" key="1">
    <source>
        <dbReference type="ARBA" id="ARBA00005336"/>
    </source>
</evidence>
<gene>
    <name evidence="6" type="primary">bglX</name>
    <name evidence="6" type="ORF">ROSSTS7063_00616</name>
</gene>
<reference evidence="6 7" key="1">
    <citation type="submission" date="2019-07" db="EMBL/GenBank/DDBJ databases">
        <authorList>
            <person name="Hibberd C M."/>
            <person name="Gehrig L. J."/>
            <person name="Chang H.-W."/>
            <person name="Venkatesh S."/>
        </authorList>
    </citation>
    <scope>NUCLEOTIDE SEQUENCE [LARGE SCALE GENOMIC DNA]</scope>
    <source>
        <strain evidence="6">Ruminococcus_obeum_SSTS_Bg7063</strain>
    </source>
</reference>
<dbReference type="Gene3D" id="3.40.50.1700">
    <property type="entry name" value="Glycoside hydrolase family 3 C-terminal domain"/>
    <property type="match status" value="1"/>
</dbReference>
<dbReference type="InterPro" id="IPR001764">
    <property type="entry name" value="Glyco_hydro_3_N"/>
</dbReference>
<dbReference type="InterPro" id="IPR026891">
    <property type="entry name" value="Fn3-like"/>
</dbReference>
<dbReference type="Gene3D" id="3.20.20.300">
    <property type="entry name" value="Glycoside hydrolase, family 3, N-terminal domain"/>
    <property type="match status" value="1"/>
</dbReference>
<accession>A0A564SHC2</accession>
<dbReference type="GO" id="GO:0005975">
    <property type="term" value="P:carbohydrate metabolic process"/>
    <property type="evidence" value="ECO:0007669"/>
    <property type="project" value="InterPro"/>
</dbReference>
<dbReference type="EC" id="3.2.1.21" evidence="6"/>
<dbReference type="Pfam" id="PF01915">
    <property type="entry name" value="Glyco_hydro_3_C"/>
    <property type="match status" value="1"/>
</dbReference>
<dbReference type="Pfam" id="PF00933">
    <property type="entry name" value="Glyco_hydro_3"/>
    <property type="match status" value="1"/>
</dbReference>
<dbReference type="FunFam" id="2.60.40.10:FF:000495">
    <property type="entry name" value="Periplasmic beta-glucosidase"/>
    <property type="match status" value="1"/>
</dbReference>
<dbReference type="PRINTS" id="PR00133">
    <property type="entry name" value="GLHYDRLASE3"/>
</dbReference>
<sequence length="673" mass="73404">MQIQDAYINRHPHHIPLLFMMDVIHGYRTIFPAPIAQGASFDPEISKRAASVAARETSAAGIHVVFSPMVDLVRDPRWGRVMESTGEDPYLNSRFAAAQIHGFQGDDMKEDGKVCGCIKHFAGYGGAEAGREYNTVQVSEHTFREYYLPSYEAGIKAGAGMVMTSFNTVNDIPATINQKLMRQMLREEMGFDGVLISDYAAILETVAHGASSDKKDAAHKALLAGVDIDMMTGCYAGELAKLVKEGTIPESLIDESVLRILQLKNQLGLFEHTHKDADPEKEARYILCPEHRALAREAAAASCVLLKNDKVLPIRPSQKVAFIGPYIDNYEICSSWAVTGHPEDSVTIRQAAKELLPDSDLTFCHGTTLLPRDHVFAGFAEPNRAEEFYADVFADPEKALADAVAAAKTADVVILCLGEHYLQTGEATSRTELSLPENQMELFCAVKTVNPNVAVVLFNGHPLLLDELSRNAAAILQAWLPGTEGGHAILDLLTGTKNPSGKLPMTFPRNMGQIPIYYNHFSTGRPLTGTDPQRFVSKYTDTPNTPLFPFGYGLSYAEFSYSDVSLSSDSLTSEDSITASVQLKNTGACTGTEVVQLYIQDVAASTVRPVRELKGFTRITLTPGETQTVSFRISEAELAFHRADGSYGTEPGAFRVWIGGSSATENGTGFTLR</sequence>
<organism evidence="6 7">
    <name type="scientific">Blautia obeum</name>
    <dbReference type="NCBI Taxonomy" id="40520"/>
    <lineage>
        <taxon>Bacteria</taxon>
        <taxon>Bacillati</taxon>
        <taxon>Bacillota</taxon>
        <taxon>Clostridia</taxon>
        <taxon>Lachnospirales</taxon>
        <taxon>Lachnospiraceae</taxon>
        <taxon>Blautia</taxon>
    </lineage>
</organism>
<dbReference type="InterPro" id="IPR036881">
    <property type="entry name" value="Glyco_hydro_3_C_sf"/>
</dbReference>
<dbReference type="InterPro" id="IPR013783">
    <property type="entry name" value="Ig-like_fold"/>
</dbReference>
<evidence type="ECO:0000256" key="4">
    <source>
        <dbReference type="RuleBase" id="RU361161"/>
    </source>
</evidence>
<dbReference type="PROSITE" id="PS00775">
    <property type="entry name" value="GLYCOSYL_HYDROL_F3"/>
    <property type="match status" value="1"/>
</dbReference>
<dbReference type="PANTHER" id="PTHR42715">
    <property type="entry name" value="BETA-GLUCOSIDASE"/>
    <property type="match status" value="1"/>
</dbReference>
<dbReference type="InterPro" id="IPR050288">
    <property type="entry name" value="Cellulose_deg_GH3"/>
</dbReference>
<proteinExistence type="inferred from homology"/>
<keyword evidence="7" id="KW-1185">Reference proteome</keyword>
<dbReference type="AlphaFoldDB" id="A0A564SHC2"/>
<keyword evidence="4 6" id="KW-0326">Glycosidase</keyword>
<dbReference type="NCBIfam" id="NF011678">
    <property type="entry name" value="PRK15098.1"/>
    <property type="match status" value="1"/>
</dbReference>
<dbReference type="SUPFAM" id="SSF51445">
    <property type="entry name" value="(Trans)glycosidases"/>
    <property type="match status" value="1"/>
</dbReference>
<protein>
    <submittedName>
        <fullName evidence="6">Periplasmic beta-glucosidase</fullName>
        <ecNumber evidence="6">3.2.1.21</ecNumber>
    </submittedName>
</protein>
<dbReference type="Gene3D" id="2.60.40.10">
    <property type="entry name" value="Immunoglobulins"/>
    <property type="match status" value="1"/>
</dbReference>
<dbReference type="InterPro" id="IPR002772">
    <property type="entry name" value="Glyco_hydro_3_C"/>
</dbReference>